<feature type="binding site" evidence="13">
    <location>
        <begin position="359"/>
        <end position="360"/>
    </location>
    <ligand>
        <name>IMP</name>
        <dbReference type="ChEBI" id="CHEBI:58053"/>
    </ligand>
</feature>
<dbReference type="GO" id="GO:0046872">
    <property type="term" value="F:metal ion binding"/>
    <property type="evidence" value="ECO:0007669"/>
    <property type="project" value="UniProtKB-UniRule"/>
</dbReference>
<feature type="binding site" description="in other chain" evidence="13 16">
    <location>
        <position position="298"/>
    </location>
    <ligand>
        <name>K(+)</name>
        <dbReference type="ChEBI" id="CHEBI:29103"/>
        <note>ligand shared between two tetrameric partners</note>
    </ligand>
</feature>
<sequence>MQETFTFDDVLLAPQYSEIRPKDAVLDGRLTRHIAMRLPIMSAPMDTVTEHRLAIALALAGGIGVIHKNLTADQQAREVRLVKRFENGFITEPVTVGPDDTIQAVHDIRIKKGYKAAPVVDKEGKLLGLITKLDYFWPHDKDKLVREAMVPTQKLITAPADISLEQANDIIYTKKLGVLCLADAAGRLSAIVTRKDLEKNEMYPQANKDHNKSLRVGAAVSVGEAALERARLLVGSGVNVIVVDVAHGHSRGVMDTVKMLKADAITKSIDVIAGNVATEAGVKALIAAGADAVKVGVGPGSICTTRVVAGIGVPQLSAVLEAVKGRGRSKVPIIADGGIRYSGDIVKALAAGADSVMIGGLFAGAEESPGDTEYYQGRMYKSYRGMGSLGAMSHGSADRYGQASTVEATQFVPEGIEGRIQYRGPVAAIIHQLAGGVRAGMAYVGAKTIPELQQKAEFIKITPAGWRESHPHDIEITKQAPNYS</sequence>
<feature type="active site" description="Thioimidate intermediate" evidence="13 14">
    <location>
        <position position="303"/>
    </location>
</feature>
<dbReference type="InterPro" id="IPR001093">
    <property type="entry name" value="IMP_DH_GMPRt"/>
</dbReference>
<evidence type="ECO:0000256" key="2">
    <source>
        <dbReference type="ARBA" id="ARBA00005502"/>
    </source>
</evidence>
<dbReference type="InterPro" id="IPR015875">
    <property type="entry name" value="IMP_DH/GMP_Rdtase_CS"/>
</dbReference>
<reference evidence="21 22" key="1">
    <citation type="journal article" date="2016" name="Nat. Commun.">
        <title>Thousands of microbial genomes shed light on interconnected biogeochemical processes in an aquifer system.</title>
        <authorList>
            <person name="Anantharaman K."/>
            <person name="Brown C.T."/>
            <person name="Hug L.A."/>
            <person name="Sharon I."/>
            <person name="Castelle C.J."/>
            <person name="Probst A.J."/>
            <person name="Thomas B.C."/>
            <person name="Singh A."/>
            <person name="Wilkins M.J."/>
            <person name="Karaoz U."/>
            <person name="Brodie E.L."/>
            <person name="Williams K.H."/>
            <person name="Hubbard S.S."/>
            <person name="Banfield J.F."/>
        </authorList>
    </citation>
    <scope>NUCLEOTIDE SEQUENCE [LARGE SCALE GENOMIC DNA]</scope>
</reference>
<evidence type="ECO:0000256" key="6">
    <source>
        <dbReference type="ARBA" id="ARBA00022749"/>
    </source>
</evidence>
<protein>
    <recommendedName>
        <fullName evidence="13 19">Inosine-5'-monophosphate dehydrogenase</fullName>
        <shortName evidence="13">IMP dehydrogenase</shortName>
        <shortName evidence="13">IMPD</shortName>
        <shortName evidence="13">IMPDH</shortName>
        <ecNumber evidence="13 19">1.1.1.205</ecNumber>
    </recommendedName>
</protein>
<feature type="binding site" evidence="13">
    <location>
        <position position="414"/>
    </location>
    <ligand>
        <name>IMP</name>
        <dbReference type="ChEBI" id="CHEBI:58053"/>
    </ligand>
</feature>
<evidence type="ECO:0000256" key="16">
    <source>
        <dbReference type="PIRSR" id="PIRSR000130-4"/>
    </source>
</evidence>
<evidence type="ECO:0000256" key="19">
    <source>
        <dbReference type="RuleBase" id="RU003928"/>
    </source>
</evidence>
<evidence type="ECO:0000256" key="12">
    <source>
        <dbReference type="ARBA" id="ARBA00048028"/>
    </source>
</evidence>
<evidence type="ECO:0000256" key="3">
    <source>
        <dbReference type="ARBA" id="ARBA00011881"/>
    </source>
</evidence>
<feature type="binding site" evidence="13">
    <location>
        <position position="470"/>
    </location>
    <ligand>
        <name>K(+)</name>
        <dbReference type="ChEBI" id="CHEBI:29103"/>
        <note>ligand shared between two tetrameric partners</note>
    </ligand>
</feature>
<evidence type="ECO:0000256" key="4">
    <source>
        <dbReference type="ARBA" id="ARBA00022723"/>
    </source>
</evidence>
<dbReference type="InterPro" id="IPR005990">
    <property type="entry name" value="IMP_DH"/>
</dbReference>
<dbReference type="EC" id="1.1.1.205" evidence="13 19"/>
<evidence type="ECO:0000256" key="9">
    <source>
        <dbReference type="ARBA" id="ARBA00023002"/>
    </source>
</evidence>
<evidence type="ECO:0000256" key="5">
    <source>
        <dbReference type="ARBA" id="ARBA00022737"/>
    </source>
</evidence>
<keyword evidence="6 13" id="KW-0332">GMP biosynthesis</keyword>
<feature type="binding site" evidence="13">
    <location>
        <position position="301"/>
    </location>
    <ligand>
        <name>IMP</name>
        <dbReference type="ChEBI" id="CHEBI:58053"/>
    </ligand>
</feature>
<comment type="activity regulation">
    <text evidence="13">Mycophenolic acid (MPA) is a non-competitive inhibitor that prevents formation of the closed enzyme conformation by binding to the same site as the amobile flap. In contrast, mizoribine monophosphate (MZP) is a competitive inhibitor that induces the closed conformation. MPA is a potent inhibitor of mammalian IMPDHs but a poor inhibitor of the bacterial enzymes. MZP is a more potent inhibitor of bacterial IMPDH.</text>
</comment>
<dbReference type="NCBIfam" id="TIGR01302">
    <property type="entry name" value="IMP_dehydrog"/>
    <property type="match status" value="1"/>
</dbReference>
<evidence type="ECO:0000256" key="11">
    <source>
        <dbReference type="ARBA" id="ARBA00023122"/>
    </source>
</evidence>
<organism evidence="21 22">
    <name type="scientific">Candidatus Falkowbacteria bacterium RIFCSPLOWO2_02_FULL_45_15</name>
    <dbReference type="NCBI Taxonomy" id="1797988"/>
    <lineage>
        <taxon>Bacteria</taxon>
        <taxon>Candidatus Falkowiibacteriota</taxon>
    </lineage>
</organism>
<comment type="caution">
    <text evidence="21">The sequence shown here is derived from an EMBL/GenBank/DDBJ whole genome shotgun (WGS) entry which is preliminary data.</text>
</comment>
<feature type="binding site" evidence="13">
    <location>
        <begin position="383"/>
        <end position="387"/>
    </location>
    <ligand>
        <name>IMP</name>
        <dbReference type="ChEBI" id="CHEBI:58053"/>
    </ligand>
</feature>
<dbReference type="CDD" id="cd00381">
    <property type="entry name" value="IMPDH"/>
    <property type="match status" value="1"/>
</dbReference>
<keyword evidence="9 13" id="KW-0560">Oxidoreductase</keyword>
<comment type="catalytic activity">
    <reaction evidence="12 13 19">
        <text>IMP + NAD(+) + H2O = XMP + NADH + H(+)</text>
        <dbReference type="Rhea" id="RHEA:11708"/>
        <dbReference type="ChEBI" id="CHEBI:15377"/>
        <dbReference type="ChEBI" id="CHEBI:15378"/>
        <dbReference type="ChEBI" id="CHEBI:57464"/>
        <dbReference type="ChEBI" id="CHEBI:57540"/>
        <dbReference type="ChEBI" id="CHEBI:57945"/>
        <dbReference type="ChEBI" id="CHEBI:58053"/>
        <dbReference type="EC" id="1.1.1.205"/>
    </reaction>
</comment>
<keyword evidence="10 13" id="KW-0520">NAD</keyword>
<feature type="binding site" evidence="13 15">
    <location>
        <begin position="296"/>
        <end position="298"/>
    </location>
    <ligand>
        <name>NAD(+)</name>
        <dbReference type="ChEBI" id="CHEBI:57540"/>
    </ligand>
</feature>
<dbReference type="EMBL" id="MFFV01000032">
    <property type="protein sequence ID" value="OGF19437.1"/>
    <property type="molecule type" value="Genomic_DNA"/>
</dbReference>
<name>A0A1F5RYD6_9BACT</name>
<dbReference type="STRING" id="1797988.A3I35_00475"/>
<dbReference type="Proteomes" id="UP000177878">
    <property type="component" value="Unassembled WGS sequence"/>
</dbReference>
<dbReference type="InterPro" id="IPR000644">
    <property type="entry name" value="CBS_dom"/>
</dbReference>
<keyword evidence="11 17" id="KW-0129">CBS domain</keyword>
<keyword evidence="8 13" id="KW-0630">Potassium</keyword>
<dbReference type="Pfam" id="PF00478">
    <property type="entry name" value="IMPDH"/>
    <property type="match status" value="1"/>
</dbReference>
<evidence type="ECO:0000256" key="17">
    <source>
        <dbReference type="PROSITE-ProRule" id="PRU00703"/>
    </source>
</evidence>
<feature type="binding site" description="in other chain" evidence="13 16">
    <location>
        <position position="300"/>
    </location>
    <ligand>
        <name>K(+)</name>
        <dbReference type="ChEBI" id="CHEBI:29103"/>
        <note>ligand shared between two tetrameric partners</note>
    </ligand>
</feature>
<keyword evidence="5" id="KW-0677">Repeat</keyword>
<dbReference type="SMART" id="SM01240">
    <property type="entry name" value="IMPDH"/>
    <property type="match status" value="1"/>
</dbReference>
<dbReference type="GO" id="GO:0000166">
    <property type="term" value="F:nucleotide binding"/>
    <property type="evidence" value="ECO:0007669"/>
    <property type="project" value="UniProtKB-UniRule"/>
</dbReference>
<dbReference type="CDD" id="cd04601">
    <property type="entry name" value="CBS_pair_IMPDH"/>
    <property type="match status" value="1"/>
</dbReference>
<dbReference type="PANTHER" id="PTHR11911">
    <property type="entry name" value="INOSINE-5-MONOPHOSPHATE DEHYDROGENASE RELATED"/>
    <property type="match status" value="1"/>
</dbReference>
<dbReference type="GO" id="GO:0003938">
    <property type="term" value="F:IMP dehydrogenase activity"/>
    <property type="evidence" value="ECO:0007669"/>
    <property type="project" value="UniProtKB-UniRule"/>
</dbReference>
<evidence type="ECO:0000256" key="18">
    <source>
        <dbReference type="RuleBase" id="RU003927"/>
    </source>
</evidence>
<proteinExistence type="inferred from homology"/>
<evidence type="ECO:0000256" key="7">
    <source>
        <dbReference type="ARBA" id="ARBA00022755"/>
    </source>
</evidence>
<dbReference type="PIRSF" id="PIRSF000130">
    <property type="entry name" value="IMPDH"/>
    <property type="match status" value="1"/>
</dbReference>
<feature type="binding site" evidence="13">
    <location>
        <position position="244"/>
    </location>
    <ligand>
        <name>NAD(+)</name>
        <dbReference type="ChEBI" id="CHEBI:57540"/>
    </ligand>
</feature>
<evidence type="ECO:0000256" key="10">
    <source>
        <dbReference type="ARBA" id="ARBA00023027"/>
    </source>
</evidence>
<evidence type="ECO:0000256" key="8">
    <source>
        <dbReference type="ARBA" id="ARBA00022958"/>
    </source>
</evidence>
<feature type="binding site" evidence="13">
    <location>
        <position position="469"/>
    </location>
    <ligand>
        <name>K(+)</name>
        <dbReference type="ChEBI" id="CHEBI:29103"/>
        <note>ligand shared between two tetrameric partners</note>
    </ligand>
</feature>
<keyword evidence="7 13" id="KW-0658">Purine biosynthesis</keyword>
<dbReference type="PROSITE" id="PS51371">
    <property type="entry name" value="CBS"/>
    <property type="match status" value="2"/>
</dbReference>
<comment type="cofactor">
    <cofactor evidence="1 13">
        <name>K(+)</name>
        <dbReference type="ChEBI" id="CHEBI:29103"/>
    </cofactor>
</comment>
<gene>
    <name evidence="13" type="primary">guaB</name>
    <name evidence="21" type="ORF">A3I35_00475</name>
</gene>
<dbReference type="GO" id="GO:0006177">
    <property type="term" value="P:GMP biosynthetic process"/>
    <property type="evidence" value="ECO:0007669"/>
    <property type="project" value="UniProtKB-UniRule"/>
</dbReference>
<dbReference type="InterPro" id="IPR046342">
    <property type="entry name" value="CBS_dom_sf"/>
</dbReference>
<evidence type="ECO:0000256" key="14">
    <source>
        <dbReference type="PIRSR" id="PIRSR000130-1"/>
    </source>
</evidence>
<feature type="binding site" description="in other chain" evidence="13 16">
    <location>
        <position position="303"/>
    </location>
    <ligand>
        <name>K(+)</name>
        <dbReference type="ChEBI" id="CHEBI:29103"/>
        <note>ligand shared between two tetrameric partners</note>
    </ligand>
</feature>
<feature type="active site" description="Proton acceptor" evidence="13 14">
    <location>
        <position position="399"/>
    </location>
</feature>
<dbReference type="HAMAP" id="MF_01964">
    <property type="entry name" value="IMPDH"/>
    <property type="match status" value="1"/>
</dbReference>
<dbReference type="PROSITE" id="PS00487">
    <property type="entry name" value="IMP_DH_GMP_RED"/>
    <property type="match status" value="1"/>
</dbReference>
<dbReference type="GO" id="GO:0006183">
    <property type="term" value="P:GTP biosynthetic process"/>
    <property type="evidence" value="ECO:0007669"/>
    <property type="project" value="TreeGrafter"/>
</dbReference>
<feature type="binding site" evidence="13">
    <location>
        <position position="468"/>
    </location>
    <ligand>
        <name>K(+)</name>
        <dbReference type="ChEBI" id="CHEBI:29103"/>
        <note>ligand shared between two tetrameric partners</note>
    </ligand>
</feature>
<accession>A0A1F5RYD6</accession>
<feature type="binding site" evidence="13">
    <location>
        <begin position="336"/>
        <end position="338"/>
    </location>
    <ligand>
        <name>IMP</name>
        <dbReference type="ChEBI" id="CHEBI:58053"/>
    </ligand>
</feature>
<feature type="binding site" evidence="15">
    <location>
        <begin position="244"/>
        <end position="246"/>
    </location>
    <ligand>
        <name>NAD(+)</name>
        <dbReference type="ChEBI" id="CHEBI:57540"/>
    </ligand>
</feature>
<dbReference type="SUPFAM" id="SSF54631">
    <property type="entry name" value="CBS-domain pair"/>
    <property type="match status" value="1"/>
</dbReference>
<evidence type="ECO:0000256" key="15">
    <source>
        <dbReference type="PIRSR" id="PIRSR000130-3"/>
    </source>
</evidence>
<dbReference type="AlphaFoldDB" id="A0A1F5RYD6"/>
<evidence type="ECO:0000259" key="20">
    <source>
        <dbReference type="PROSITE" id="PS51371"/>
    </source>
</evidence>
<evidence type="ECO:0000313" key="21">
    <source>
        <dbReference type="EMBL" id="OGF19437.1"/>
    </source>
</evidence>
<evidence type="ECO:0000256" key="13">
    <source>
        <dbReference type="HAMAP-Rule" id="MF_01964"/>
    </source>
</evidence>
<dbReference type="UniPathway" id="UPA00601">
    <property type="reaction ID" value="UER00295"/>
</dbReference>
<comment type="pathway">
    <text evidence="13 19">Purine metabolism; XMP biosynthesis via de novo pathway; XMP from IMP: step 1/1.</text>
</comment>
<dbReference type="SUPFAM" id="SSF51412">
    <property type="entry name" value="Inosine monophosphate dehydrogenase (IMPDH)"/>
    <property type="match status" value="1"/>
</dbReference>
<feature type="domain" description="CBS" evidence="20">
    <location>
        <begin position="149"/>
        <end position="207"/>
    </location>
</feature>
<dbReference type="SMART" id="SM00116">
    <property type="entry name" value="CBS"/>
    <property type="match status" value="2"/>
</dbReference>
<dbReference type="Pfam" id="PF00571">
    <property type="entry name" value="CBS"/>
    <property type="match status" value="2"/>
</dbReference>
<dbReference type="InterPro" id="IPR013785">
    <property type="entry name" value="Aldolase_TIM"/>
</dbReference>
<dbReference type="Gene3D" id="3.20.20.70">
    <property type="entry name" value="Aldolase class I"/>
    <property type="match status" value="1"/>
</dbReference>
<dbReference type="FunFam" id="3.20.20.70:FF:000003">
    <property type="entry name" value="GMP reductase"/>
    <property type="match status" value="1"/>
</dbReference>
<comment type="subunit">
    <text evidence="3 13">Homotetramer.</text>
</comment>
<comment type="caution">
    <text evidence="13">Lacks conserved residue(s) required for the propagation of feature annotation.</text>
</comment>
<comment type="similarity">
    <text evidence="2 13 18">Belongs to the IMPDH/GMPR family.</text>
</comment>
<evidence type="ECO:0000313" key="22">
    <source>
        <dbReference type="Proteomes" id="UP000177878"/>
    </source>
</evidence>
<keyword evidence="4 13" id="KW-0479">Metal-binding</keyword>
<evidence type="ECO:0000256" key="1">
    <source>
        <dbReference type="ARBA" id="ARBA00001958"/>
    </source>
</evidence>
<comment type="function">
    <text evidence="13">Catalyzes the conversion of inosine 5'-phosphate (IMP) to xanthosine 5'-phosphate (XMP), the first committed and rate-limiting step in the de novo synthesis of guanine nucleotides, and therefore plays an important role in the regulation of cell growth.</text>
</comment>
<dbReference type="PANTHER" id="PTHR11911:SF111">
    <property type="entry name" value="INOSINE-5'-MONOPHOSPHATE DEHYDROGENASE"/>
    <property type="match status" value="1"/>
</dbReference>
<feature type="domain" description="CBS" evidence="20">
    <location>
        <begin position="89"/>
        <end position="145"/>
    </location>
</feature>